<dbReference type="InterPro" id="IPR001214">
    <property type="entry name" value="SET_dom"/>
</dbReference>
<reference evidence="1" key="1">
    <citation type="submission" date="2022-03" db="EMBL/GenBank/DDBJ databases">
        <authorList>
            <person name="Martin C."/>
        </authorList>
    </citation>
    <scope>NUCLEOTIDE SEQUENCE</scope>
</reference>
<evidence type="ECO:0000313" key="1">
    <source>
        <dbReference type="EMBL" id="CAH1784034.1"/>
    </source>
</evidence>
<dbReference type="SUPFAM" id="SSF82199">
    <property type="entry name" value="SET domain"/>
    <property type="match status" value="1"/>
</dbReference>
<name>A0A8J1T740_OWEFU</name>
<dbReference type="Proteomes" id="UP000749559">
    <property type="component" value="Unassembled WGS sequence"/>
</dbReference>
<dbReference type="EMBL" id="CAIIXF020000005">
    <property type="protein sequence ID" value="CAH1784034.1"/>
    <property type="molecule type" value="Genomic_DNA"/>
</dbReference>
<keyword evidence="2" id="KW-1185">Reference proteome</keyword>
<dbReference type="PROSITE" id="PS50280">
    <property type="entry name" value="SET"/>
    <property type="match status" value="1"/>
</dbReference>
<accession>A0A8J1T740</accession>
<gene>
    <name evidence="1" type="ORF">OFUS_LOCUS10297</name>
</gene>
<sequence length="306" mass="35987">MFKSKVKMLGLSSVVLTALSLLAVSDRTTFAQHTIPEEHYVKMKTTLETEIQQMKSTINNLNLMLRILSRKLDLKDIEVRALRDSLDKTKQKEQWEHQEQPYKKPFEQKYDEKTRHRIKRGGWDEDELWCYTKNDDVIMDNPVGWNTPDRAYKTFPPGLRLSKSTIPNAGSGVFTDVFIPAGVYFGPYDGDIIYRWANNYNDGEYAFNIYKHGRIIFYRDAGPLDMSNWTRFLNCGRDFMELNAEAVQCREHVYFRTIQDIKPGSELFFFYGWNYARDTLNMEQEFFCKGFNGTFHQSIASEWICQ</sequence>
<dbReference type="SMART" id="SM00317">
    <property type="entry name" value="SET"/>
    <property type="match status" value="1"/>
</dbReference>
<dbReference type="OrthoDB" id="6433683at2759"/>
<proteinExistence type="predicted"/>
<dbReference type="Gene3D" id="2.170.270.10">
    <property type="entry name" value="SET domain"/>
    <property type="match status" value="1"/>
</dbReference>
<dbReference type="InterPro" id="IPR046341">
    <property type="entry name" value="SET_dom_sf"/>
</dbReference>
<protein>
    <submittedName>
        <fullName evidence="1">Uncharacterized protein</fullName>
    </submittedName>
</protein>
<organism evidence="1 2">
    <name type="scientific">Owenia fusiformis</name>
    <name type="common">Polychaete worm</name>
    <dbReference type="NCBI Taxonomy" id="6347"/>
    <lineage>
        <taxon>Eukaryota</taxon>
        <taxon>Metazoa</taxon>
        <taxon>Spiralia</taxon>
        <taxon>Lophotrochozoa</taxon>
        <taxon>Annelida</taxon>
        <taxon>Polychaeta</taxon>
        <taxon>Sedentaria</taxon>
        <taxon>Canalipalpata</taxon>
        <taxon>Sabellida</taxon>
        <taxon>Oweniida</taxon>
        <taxon>Oweniidae</taxon>
        <taxon>Owenia</taxon>
    </lineage>
</organism>
<dbReference type="AlphaFoldDB" id="A0A8J1T740"/>
<dbReference type="Pfam" id="PF21549">
    <property type="entry name" value="PRDM2_PR"/>
    <property type="match status" value="1"/>
</dbReference>
<comment type="caution">
    <text evidence="1">The sequence shown here is derived from an EMBL/GenBank/DDBJ whole genome shotgun (WGS) entry which is preliminary data.</text>
</comment>
<evidence type="ECO:0000313" key="2">
    <source>
        <dbReference type="Proteomes" id="UP000749559"/>
    </source>
</evidence>